<dbReference type="EMBL" id="JAOAOG010000143">
    <property type="protein sequence ID" value="KAJ6245566.1"/>
    <property type="molecule type" value="Genomic_DNA"/>
</dbReference>
<dbReference type="Proteomes" id="UP001146793">
    <property type="component" value="Unassembled WGS sequence"/>
</dbReference>
<dbReference type="Pfam" id="PF04133">
    <property type="entry name" value="Vps55"/>
    <property type="match status" value="1"/>
</dbReference>
<evidence type="ECO:0000256" key="2">
    <source>
        <dbReference type="ARBA" id="ARBA00005645"/>
    </source>
</evidence>
<dbReference type="GO" id="GO:0005768">
    <property type="term" value="C:endosome"/>
    <property type="evidence" value="ECO:0007669"/>
    <property type="project" value="TreeGrafter"/>
</dbReference>
<dbReference type="PANTHER" id="PTHR12050:SF0">
    <property type="entry name" value="RH04491P"/>
    <property type="match status" value="1"/>
</dbReference>
<sequence length="132" mass="14252">MKLGLTSKLIILASLLALGVLLDVLASLLYGNELPLISIAFYVLAPLPIMFCGGESNDFMQEPRFGSKQAAYFLSGIMLVSSIAFPSVLAHNDVIKTEACILSVVGGGIILVTTGIVSRLFTTREYDDYQEF</sequence>
<protein>
    <recommendedName>
        <fullName evidence="11">Vacuolar protein sorting 55</fullName>
    </recommendedName>
</protein>
<evidence type="ECO:0000256" key="5">
    <source>
        <dbReference type="ARBA" id="ARBA00023136"/>
    </source>
</evidence>
<keyword evidence="3 6" id="KW-0812">Transmembrane</keyword>
<name>A0AAV7ZWX9_9EUKA</name>
<gene>
    <name evidence="7" type="ORF">M0812_08266</name>
    <name evidence="8" type="ORF">M0813_19985</name>
</gene>
<evidence type="ECO:0000313" key="9">
    <source>
        <dbReference type="Proteomes" id="UP001146793"/>
    </source>
</evidence>
<evidence type="ECO:0000256" key="4">
    <source>
        <dbReference type="ARBA" id="ARBA00022989"/>
    </source>
</evidence>
<dbReference type="GO" id="GO:0016020">
    <property type="term" value="C:membrane"/>
    <property type="evidence" value="ECO:0007669"/>
    <property type="project" value="UniProtKB-SubCell"/>
</dbReference>
<reference evidence="8" key="1">
    <citation type="submission" date="2022-08" db="EMBL/GenBank/DDBJ databases">
        <title>Novel sulfate-reducing endosymbionts in the free-living metamonad Anaeramoeba.</title>
        <authorList>
            <person name="Jerlstrom-Hultqvist J."/>
            <person name="Cepicka I."/>
            <person name="Gallot-Lavallee L."/>
            <person name="Salas-Leiva D."/>
            <person name="Curtis B.A."/>
            <person name="Zahonova K."/>
            <person name="Pipaliya S."/>
            <person name="Dacks J."/>
            <person name="Roger A.J."/>
        </authorList>
    </citation>
    <scope>NUCLEOTIDE SEQUENCE</scope>
    <source>
        <strain evidence="8">Schooner1</strain>
    </source>
</reference>
<evidence type="ECO:0000313" key="8">
    <source>
        <dbReference type="EMBL" id="KAJ6245566.1"/>
    </source>
</evidence>
<evidence type="ECO:0008006" key="11">
    <source>
        <dbReference type="Google" id="ProtNLM"/>
    </source>
</evidence>
<comment type="subcellular location">
    <subcellularLocation>
        <location evidence="1">Membrane</location>
        <topology evidence="1">Multi-pass membrane protein</topology>
    </subcellularLocation>
</comment>
<keyword evidence="5 6" id="KW-0472">Membrane</keyword>
<evidence type="ECO:0000256" key="1">
    <source>
        <dbReference type="ARBA" id="ARBA00004141"/>
    </source>
</evidence>
<dbReference type="EMBL" id="JANTQA010000020">
    <property type="protein sequence ID" value="KAJ3446457.1"/>
    <property type="molecule type" value="Genomic_DNA"/>
</dbReference>
<reference evidence="7" key="2">
    <citation type="submission" date="2022-08" db="EMBL/GenBank/DDBJ databases">
        <title>Novel sulphate-reducing endosymbionts in the free-living metamonad Anaeramoeba.</title>
        <authorList>
            <person name="Jerlstrom-Hultqvist J."/>
            <person name="Cepicka I."/>
            <person name="Gallot-Lavallee L."/>
            <person name="Salas-Leiva D."/>
            <person name="Curtis B.A."/>
            <person name="Zahonova K."/>
            <person name="Pipaliya S."/>
            <person name="Dacks J."/>
            <person name="Roger A.J."/>
        </authorList>
    </citation>
    <scope>NUCLEOTIDE SEQUENCE</scope>
    <source>
        <strain evidence="7">Busselton2</strain>
    </source>
</reference>
<organism evidence="7 9">
    <name type="scientific">Anaeramoeba flamelloides</name>
    <dbReference type="NCBI Taxonomy" id="1746091"/>
    <lineage>
        <taxon>Eukaryota</taxon>
        <taxon>Metamonada</taxon>
        <taxon>Anaeramoebidae</taxon>
        <taxon>Anaeramoeba</taxon>
    </lineage>
</organism>
<dbReference type="InterPro" id="IPR007262">
    <property type="entry name" value="Vps55/LEPROT"/>
</dbReference>
<keyword evidence="10" id="KW-1185">Reference proteome</keyword>
<evidence type="ECO:0000256" key="6">
    <source>
        <dbReference type="SAM" id="Phobius"/>
    </source>
</evidence>
<comment type="similarity">
    <text evidence="2">Belongs to the OB-RGRP/VPS55 family.</text>
</comment>
<accession>A0AAV7ZWX9</accession>
<dbReference type="PANTHER" id="PTHR12050">
    <property type="entry name" value="LEPTIN RECEPTOR-RELATED"/>
    <property type="match status" value="1"/>
</dbReference>
<feature type="transmembrane region" description="Helical" evidence="6">
    <location>
        <begin position="101"/>
        <end position="122"/>
    </location>
</feature>
<feature type="transmembrane region" description="Helical" evidence="6">
    <location>
        <begin position="70"/>
        <end position="89"/>
    </location>
</feature>
<keyword evidence="4 6" id="KW-1133">Transmembrane helix</keyword>
<dbReference type="Proteomes" id="UP001150062">
    <property type="component" value="Unassembled WGS sequence"/>
</dbReference>
<proteinExistence type="inferred from homology"/>
<dbReference type="GO" id="GO:0032511">
    <property type="term" value="P:late endosome to vacuole transport via multivesicular body sorting pathway"/>
    <property type="evidence" value="ECO:0007669"/>
    <property type="project" value="TreeGrafter"/>
</dbReference>
<evidence type="ECO:0000313" key="7">
    <source>
        <dbReference type="EMBL" id="KAJ3446457.1"/>
    </source>
</evidence>
<comment type="caution">
    <text evidence="7">The sequence shown here is derived from an EMBL/GenBank/DDBJ whole genome shotgun (WGS) entry which is preliminary data.</text>
</comment>
<dbReference type="AlphaFoldDB" id="A0AAV7ZWX9"/>
<feature type="transmembrane region" description="Helical" evidence="6">
    <location>
        <begin position="36"/>
        <end position="54"/>
    </location>
</feature>
<evidence type="ECO:0000313" key="10">
    <source>
        <dbReference type="Proteomes" id="UP001150062"/>
    </source>
</evidence>
<evidence type="ECO:0000256" key="3">
    <source>
        <dbReference type="ARBA" id="ARBA00022692"/>
    </source>
</evidence>